<gene>
    <name evidence="1" type="ORF">BSTOLATCC_MIC30660</name>
</gene>
<organism evidence="1 2">
    <name type="scientific">Blepharisma stoltei</name>
    <dbReference type="NCBI Taxonomy" id="1481888"/>
    <lineage>
        <taxon>Eukaryota</taxon>
        <taxon>Sar</taxon>
        <taxon>Alveolata</taxon>
        <taxon>Ciliophora</taxon>
        <taxon>Postciliodesmatophora</taxon>
        <taxon>Heterotrichea</taxon>
        <taxon>Heterotrichida</taxon>
        <taxon>Blepharismidae</taxon>
        <taxon>Blepharisma</taxon>
    </lineage>
</organism>
<evidence type="ECO:0000313" key="2">
    <source>
        <dbReference type="Proteomes" id="UP001162131"/>
    </source>
</evidence>
<comment type="caution">
    <text evidence="1">The sequence shown here is derived from an EMBL/GenBank/DDBJ whole genome shotgun (WGS) entry which is preliminary data.</text>
</comment>
<dbReference type="Proteomes" id="UP001162131">
    <property type="component" value="Unassembled WGS sequence"/>
</dbReference>
<dbReference type="EMBL" id="CAJZBQ010000030">
    <property type="protein sequence ID" value="CAG9322287.1"/>
    <property type="molecule type" value="Genomic_DNA"/>
</dbReference>
<keyword evidence="2" id="KW-1185">Reference proteome</keyword>
<reference evidence="1" key="1">
    <citation type="submission" date="2021-09" db="EMBL/GenBank/DDBJ databases">
        <authorList>
            <consortium name="AG Swart"/>
            <person name="Singh M."/>
            <person name="Singh A."/>
            <person name="Seah K."/>
            <person name="Emmerich C."/>
        </authorList>
    </citation>
    <scope>NUCLEOTIDE SEQUENCE</scope>
    <source>
        <strain evidence="1">ATCC30299</strain>
    </source>
</reference>
<accession>A0AAU9JA26</accession>
<name>A0AAU9JA26_9CILI</name>
<sequence>MEKEFIELVEALLGLFRHALMRCFFFKFVNANYESSVFRATLASEPFENKDQPTKALSIEEKADYAILEAKELWVRYGKVIKSKKKADTNSTVALEGKIDAIVQEDMLSQYKIIKSAYENKFESSILKTIEAHKTEEEAKMCFLENLRNKFKKKIPICGIDKKVCRQQAVGVVCREAQNIIQDDDTLKCFNQLILIESPRYTDAQAVQLYKAKCILEWINSSLLSCSPDQINNFNKIKASIFQLLNYDSDLIIPHDFFKGEKVILSELKQNPSLETIIDHQIFDFWRAKAEILKFWKINQSKITSIDGLKIMHALSSDRGASICKLSN</sequence>
<dbReference type="AlphaFoldDB" id="A0AAU9JA26"/>
<evidence type="ECO:0000313" key="1">
    <source>
        <dbReference type="EMBL" id="CAG9322287.1"/>
    </source>
</evidence>
<protein>
    <submittedName>
        <fullName evidence="1">Uncharacterized protein</fullName>
    </submittedName>
</protein>
<proteinExistence type="predicted"/>